<reference evidence="2 3" key="1">
    <citation type="journal article" date="2012" name="Stand. Genomic Sci.">
        <title>Complete genome sequence of the melanogenic marine bacterium Marinomonas mediterranea type strain (MMB-1(T)).</title>
        <authorList>
            <person name="Lucas-Elio P."/>
            <person name="Goodwin L."/>
            <person name="Woyke T."/>
            <person name="Pitluck S."/>
            <person name="Nolan M."/>
            <person name="Kyrpides N.C."/>
            <person name="Detter J.C."/>
            <person name="Copeland A."/>
            <person name="Teshima H."/>
            <person name="Bruce D."/>
            <person name="Detter C."/>
            <person name="Tapia R."/>
            <person name="Han S."/>
            <person name="Land M.L."/>
            <person name="Ivanova N."/>
            <person name="Mikhailova N."/>
            <person name="Johnston A.W."/>
            <person name="Sanchez-Amat A."/>
        </authorList>
    </citation>
    <scope>NUCLEOTIDE SEQUENCE [LARGE SCALE GENOMIC DNA]</scope>
    <source>
        <strain evidence="3">ATCC 700492 / JCM 21426 / NBRC 103028 / MMB-1</strain>
    </source>
</reference>
<proteinExistence type="predicted"/>
<dbReference type="InterPro" id="IPR024408">
    <property type="entry name" value="Muramidase"/>
</dbReference>
<dbReference type="STRING" id="717774.Marme_2643"/>
<sequence length="352" mass="39142">MPPFHTENDVKNGVSHPKLNTHVLNKTDKRRFLPDITALVLITVSFTNLSTKGEKMSDLTLSASVGINGHNDSDDVIEVQKSLNAISKKIDLEDTLAEDGLINENTEESPTCIAICAMQSAILGFKNPDGVIDPNGKSHKALIKAVNKLASPVSNLFLPKITPEAGLKEEDFEFAATMLSCDVAAIKAVSEVESSGSGYFECGMPCILFEAHIFSKYSQHQYDESHPDISSKSWNRSLYLGGEKEYKRLQKAMSLDREAALMSASYGRYQIMGFNHETAGYDDVEPFVCDMFLAEKHHLIAFVNFIKSNHHLLESIQSLDWTTFARHYNGPSYAENHYDEKLQAAYEKHGAQ</sequence>
<name>F2JXH4_MARM1</name>
<gene>
    <name evidence="2" type="ordered locus">Marme_2643</name>
</gene>
<keyword evidence="3" id="KW-1185">Reference proteome</keyword>
<dbReference type="PATRIC" id="fig|717774.3.peg.2729"/>
<dbReference type="EMBL" id="CP002583">
    <property type="protein sequence ID" value="ADZ91874.1"/>
    <property type="molecule type" value="Genomic_DNA"/>
</dbReference>
<evidence type="ECO:0000259" key="1">
    <source>
        <dbReference type="Pfam" id="PF11860"/>
    </source>
</evidence>
<evidence type="ECO:0000313" key="2">
    <source>
        <dbReference type="EMBL" id="ADZ91874.1"/>
    </source>
</evidence>
<feature type="domain" description="N-acetylmuramidase" evidence="1">
    <location>
        <begin position="182"/>
        <end position="349"/>
    </location>
</feature>
<dbReference type="eggNOG" id="COG3409">
    <property type="taxonomic scope" value="Bacteria"/>
</dbReference>
<dbReference type="HOGENOM" id="CLU_057859_1_0_6"/>
<dbReference type="AlphaFoldDB" id="F2JXH4"/>
<accession>F2JXH4</accession>
<evidence type="ECO:0000313" key="3">
    <source>
        <dbReference type="Proteomes" id="UP000001062"/>
    </source>
</evidence>
<dbReference type="KEGG" id="mme:Marme_2643"/>
<dbReference type="Pfam" id="PF11860">
    <property type="entry name" value="Muramidase"/>
    <property type="match status" value="1"/>
</dbReference>
<dbReference type="Proteomes" id="UP000001062">
    <property type="component" value="Chromosome"/>
</dbReference>
<organism evidence="2 3">
    <name type="scientific">Marinomonas mediterranea (strain ATCC 700492 / JCM 21426 / NBRC 103028 / MMB-1)</name>
    <dbReference type="NCBI Taxonomy" id="717774"/>
    <lineage>
        <taxon>Bacteria</taxon>
        <taxon>Pseudomonadati</taxon>
        <taxon>Pseudomonadota</taxon>
        <taxon>Gammaproteobacteria</taxon>
        <taxon>Oceanospirillales</taxon>
        <taxon>Oceanospirillaceae</taxon>
        <taxon>Marinomonas</taxon>
    </lineage>
</organism>
<protein>
    <recommendedName>
        <fullName evidence="1">N-acetylmuramidase domain-containing protein</fullName>
    </recommendedName>
</protein>